<evidence type="ECO:0000313" key="5">
    <source>
        <dbReference type="Proteomes" id="UP000570517"/>
    </source>
</evidence>
<dbReference type="SMART" id="SM00421">
    <property type="entry name" value="HTH_LUXR"/>
    <property type="match status" value="1"/>
</dbReference>
<dbReference type="SUPFAM" id="SSF52540">
    <property type="entry name" value="P-loop containing nucleoside triphosphate hydrolases"/>
    <property type="match status" value="1"/>
</dbReference>
<dbReference type="InterPro" id="IPR011990">
    <property type="entry name" value="TPR-like_helical_dom_sf"/>
</dbReference>
<evidence type="ECO:0000256" key="1">
    <source>
        <dbReference type="ARBA" id="ARBA00022741"/>
    </source>
</evidence>
<dbReference type="PROSITE" id="PS00622">
    <property type="entry name" value="HTH_LUXR_1"/>
    <property type="match status" value="1"/>
</dbReference>
<dbReference type="Proteomes" id="UP000570517">
    <property type="component" value="Unassembled WGS sequence"/>
</dbReference>
<dbReference type="EMBL" id="JABFYL010000019">
    <property type="protein sequence ID" value="NVN49987.1"/>
    <property type="molecule type" value="Genomic_DNA"/>
</dbReference>
<accession>A0A850PMP6</accession>
<dbReference type="Gene3D" id="3.40.50.300">
    <property type="entry name" value="P-loop containing nucleotide triphosphate hydrolases"/>
    <property type="match status" value="1"/>
</dbReference>
<dbReference type="PANTHER" id="PTHR16305">
    <property type="entry name" value="TESTICULAR SOLUBLE ADENYLYL CYCLASE"/>
    <property type="match status" value="1"/>
</dbReference>
<sequence>MMCHMGVSLVSRAAEWAAIEKLLDAATTQAAGLVITGPAGIGKTALWLAGLDHARERGFRVLTARGSPAESALAYAAVADLLADIEPEVFDALPDVQHLAVKRILFQDNTDGGPFTDQRVAAAAVVAVIDRLSRTGSVLLAIDDAQWLDSSSRAVIAFAARRLNGRVGLLCTERTDGRTAGGTHWLQLSHPEALSRIQMTPMSLAGLHDVLMSQLGRSLPRPTLVHIAEAAGGNPLYAVELARALDNRRPHSPLVLPATLADLIAHRTKRFDEHTQRALLAAACMVDPTVDLIAEATAATTRRVVDLLEAPERNGVITIEGNRVRFTHPLLARATYTSAGAAARRRMHRALAHVEGNLELKARHLALSSTDADPEVVSALDDAATAARARGAPSAAAELLELAIGLGADTSGRRIRAAKHCLQGGDADRALALLEPTLADHSPGPTRAAALHLHAGILTFRNNFGRAADVLTDALSGASGDERLAAQIHLGLAMALGMSGGRDIPIRHAEEAVRLAEAAEDPSLISQAVAMETTLRCADGQGFDAVRLHGALELESPDNDVPIAFRASAVHALMQLWTGRLEQARLELGEVHRRCLERGAETDLVWVVGHRFFDELWLGDYPSAAATAAELMQRGQQQGSDHATIIATYQRALIAAYEGREDEARDGAMAAITSALQSNALYMMLWPAMALAFLDTSLGRYDEALATMQPLLARLDPADGACEIFASSFVPDAIESLIAVGRHDEAVPLIDALEKNGRRLDRPWLLAVGARCRAMHLAAVGDLKQATAVVVEAMEHHQRLPMPFETARTQLLHGQLERRQRRIHSAVTILTDSAEAFDSLGTPLWAARARHELVRTKVSRNNDLELTQSERRVAELAGGGKTNRDIAAMLFISHKTVEQHITRIYRKLGVTNRAALARRIKPPQH</sequence>
<keyword evidence="1" id="KW-0547">Nucleotide-binding</keyword>
<dbReference type="InterPro" id="IPR000792">
    <property type="entry name" value="Tscrpt_reg_LuxR_C"/>
</dbReference>
<organism evidence="4 5">
    <name type="scientific">Mycolicibacterium hippocampi</name>
    <dbReference type="NCBI Taxonomy" id="659824"/>
    <lineage>
        <taxon>Bacteria</taxon>
        <taxon>Bacillati</taxon>
        <taxon>Actinomycetota</taxon>
        <taxon>Actinomycetes</taxon>
        <taxon>Mycobacteriales</taxon>
        <taxon>Mycobacteriaceae</taxon>
        <taxon>Mycolicibacterium</taxon>
    </lineage>
</organism>
<dbReference type="Gene3D" id="1.10.10.10">
    <property type="entry name" value="Winged helix-like DNA-binding domain superfamily/Winged helix DNA-binding domain"/>
    <property type="match status" value="1"/>
</dbReference>
<comment type="caution">
    <text evidence="4">The sequence shown here is derived from an EMBL/GenBank/DDBJ whole genome shotgun (WGS) entry which is preliminary data.</text>
</comment>
<dbReference type="Pfam" id="PF13191">
    <property type="entry name" value="AAA_16"/>
    <property type="match status" value="1"/>
</dbReference>
<gene>
    <name evidence="4" type="ORF">HLY00_1377</name>
</gene>
<keyword evidence="2" id="KW-0067">ATP-binding</keyword>
<dbReference type="InterPro" id="IPR041664">
    <property type="entry name" value="AAA_16"/>
</dbReference>
<dbReference type="PROSITE" id="PS50043">
    <property type="entry name" value="HTH_LUXR_2"/>
    <property type="match status" value="1"/>
</dbReference>
<dbReference type="GO" id="GO:0005737">
    <property type="term" value="C:cytoplasm"/>
    <property type="evidence" value="ECO:0007669"/>
    <property type="project" value="TreeGrafter"/>
</dbReference>
<name>A0A850PMP6_9MYCO</name>
<protein>
    <recommendedName>
        <fullName evidence="3">HTH luxR-type domain-containing protein</fullName>
    </recommendedName>
</protein>
<dbReference type="SUPFAM" id="SSF48452">
    <property type="entry name" value="TPR-like"/>
    <property type="match status" value="1"/>
</dbReference>
<dbReference type="GO" id="GO:0005524">
    <property type="term" value="F:ATP binding"/>
    <property type="evidence" value="ECO:0007669"/>
    <property type="project" value="UniProtKB-KW"/>
</dbReference>
<evidence type="ECO:0000259" key="3">
    <source>
        <dbReference type="PROSITE" id="PS50043"/>
    </source>
</evidence>
<dbReference type="GO" id="GO:0004016">
    <property type="term" value="F:adenylate cyclase activity"/>
    <property type="evidence" value="ECO:0007669"/>
    <property type="project" value="TreeGrafter"/>
</dbReference>
<evidence type="ECO:0000256" key="2">
    <source>
        <dbReference type="ARBA" id="ARBA00022840"/>
    </source>
</evidence>
<evidence type="ECO:0000313" key="4">
    <source>
        <dbReference type="EMBL" id="NVN49987.1"/>
    </source>
</evidence>
<dbReference type="CDD" id="cd06170">
    <property type="entry name" value="LuxR_C_like"/>
    <property type="match status" value="1"/>
</dbReference>
<dbReference type="PANTHER" id="PTHR16305:SF35">
    <property type="entry name" value="TRANSCRIPTIONAL ACTIVATOR DOMAIN"/>
    <property type="match status" value="1"/>
</dbReference>
<reference evidence="4 5" key="1">
    <citation type="submission" date="2020-05" db="EMBL/GenBank/DDBJ databases">
        <title>Draft genome sequence of Mycobacterium hippocampi DL, isolated from European seabass, Dicentrarchus labrax, reared in fish farms.</title>
        <authorList>
            <person name="Stathopoulou P."/>
            <person name="Asimakis E."/>
            <person name="Tzokas K."/>
            <person name="Batargias C."/>
            <person name="Tsiamis G."/>
        </authorList>
    </citation>
    <scope>NUCLEOTIDE SEQUENCE [LARGE SCALE GENOMIC DNA]</scope>
    <source>
        <strain evidence="4 5">DL</strain>
    </source>
</reference>
<dbReference type="GO" id="GO:0006355">
    <property type="term" value="P:regulation of DNA-templated transcription"/>
    <property type="evidence" value="ECO:0007669"/>
    <property type="project" value="InterPro"/>
</dbReference>
<dbReference type="SUPFAM" id="SSF46894">
    <property type="entry name" value="C-terminal effector domain of the bipartite response regulators"/>
    <property type="match status" value="1"/>
</dbReference>
<dbReference type="Pfam" id="PF00196">
    <property type="entry name" value="GerE"/>
    <property type="match status" value="1"/>
</dbReference>
<dbReference type="InterPro" id="IPR016032">
    <property type="entry name" value="Sig_transdc_resp-reg_C-effctor"/>
</dbReference>
<dbReference type="PRINTS" id="PR00038">
    <property type="entry name" value="HTHLUXR"/>
</dbReference>
<keyword evidence="5" id="KW-1185">Reference proteome</keyword>
<feature type="domain" description="HTH luxR-type" evidence="3">
    <location>
        <begin position="859"/>
        <end position="924"/>
    </location>
</feature>
<proteinExistence type="predicted"/>
<dbReference type="AlphaFoldDB" id="A0A850PMP6"/>
<dbReference type="Gene3D" id="1.25.40.10">
    <property type="entry name" value="Tetratricopeptide repeat domain"/>
    <property type="match status" value="2"/>
</dbReference>
<dbReference type="InterPro" id="IPR027417">
    <property type="entry name" value="P-loop_NTPase"/>
</dbReference>
<dbReference type="GO" id="GO:0003677">
    <property type="term" value="F:DNA binding"/>
    <property type="evidence" value="ECO:0007669"/>
    <property type="project" value="InterPro"/>
</dbReference>
<dbReference type="InterPro" id="IPR036388">
    <property type="entry name" value="WH-like_DNA-bd_sf"/>
</dbReference>